<organism evidence="1">
    <name type="scientific">uncultured Microvirga sp</name>
    <dbReference type="NCBI Taxonomy" id="412392"/>
    <lineage>
        <taxon>Bacteria</taxon>
        <taxon>Pseudomonadati</taxon>
        <taxon>Pseudomonadota</taxon>
        <taxon>Alphaproteobacteria</taxon>
        <taxon>Hyphomicrobiales</taxon>
        <taxon>Methylobacteriaceae</taxon>
        <taxon>Microvirga</taxon>
        <taxon>environmental samples</taxon>
    </lineage>
</organism>
<feature type="non-terminal residue" evidence="1">
    <location>
        <position position="1"/>
    </location>
</feature>
<evidence type="ECO:0000313" key="1">
    <source>
        <dbReference type="EMBL" id="CAA9364212.1"/>
    </source>
</evidence>
<gene>
    <name evidence="1" type="ORF">AVDCRST_MAG90-3233</name>
</gene>
<proteinExistence type="predicted"/>
<name>A0A6J4MND7_9HYPH</name>
<dbReference type="EMBL" id="CADCUC010000689">
    <property type="protein sequence ID" value="CAA9364212.1"/>
    <property type="molecule type" value="Genomic_DNA"/>
</dbReference>
<sequence>ALRAAPDGPPEVSTYTLWRVLREANSSHQRSRTWCPTGTALRVRKSGPVLVTDPDTSSRKG</sequence>
<reference evidence="1" key="1">
    <citation type="submission" date="2020-02" db="EMBL/GenBank/DDBJ databases">
        <authorList>
            <person name="Meier V. D."/>
        </authorList>
    </citation>
    <scope>NUCLEOTIDE SEQUENCE</scope>
    <source>
        <strain evidence="1">AVDCRST_MAG90</strain>
    </source>
</reference>
<accession>A0A6J4MND7</accession>
<protein>
    <submittedName>
        <fullName evidence="1">Uncharacterized protein</fullName>
    </submittedName>
</protein>
<dbReference type="AlphaFoldDB" id="A0A6J4MND7"/>